<dbReference type="PANTHER" id="PTHR30158:SF3">
    <property type="entry name" value="MULTIDRUG EFFLUX PUMP SUBUNIT ACRA-RELATED"/>
    <property type="match status" value="1"/>
</dbReference>
<dbReference type="Gene3D" id="2.40.420.20">
    <property type="match status" value="1"/>
</dbReference>
<dbReference type="Pfam" id="PF25944">
    <property type="entry name" value="Beta-barrel_RND"/>
    <property type="match status" value="1"/>
</dbReference>
<protein>
    <submittedName>
        <fullName evidence="7">Efflux RND transporter periplasmic adaptor subunit</fullName>
    </submittedName>
</protein>
<dbReference type="Proteomes" id="UP000737113">
    <property type="component" value="Unassembled WGS sequence"/>
</dbReference>
<dbReference type="InterPro" id="IPR058627">
    <property type="entry name" value="MdtA-like_C"/>
</dbReference>
<evidence type="ECO:0000256" key="2">
    <source>
        <dbReference type="ARBA" id="ARBA00009477"/>
    </source>
</evidence>
<dbReference type="Pfam" id="PF25967">
    <property type="entry name" value="RND-MFP_C"/>
    <property type="match status" value="1"/>
</dbReference>
<evidence type="ECO:0000259" key="4">
    <source>
        <dbReference type="Pfam" id="PF25917"/>
    </source>
</evidence>
<dbReference type="PROSITE" id="PS51257">
    <property type="entry name" value="PROKAR_LIPOPROTEIN"/>
    <property type="match status" value="1"/>
</dbReference>
<dbReference type="SUPFAM" id="SSF111369">
    <property type="entry name" value="HlyD-like secretion proteins"/>
    <property type="match status" value="1"/>
</dbReference>
<dbReference type="InterPro" id="IPR058624">
    <property type="entry name" value="MdtA-like_HH"/>
</dbReference>
<reference evidence="7" key="1">
    <citation type="submission" date="2020-04" db="EMBL/GenBank/DDBJ databases">
        <title>Description of Shewanella salipaludis sp. nov., isolated from a salt marsh.</title>
        <authorList>
            <person name="Park S."/>
            <person name="Yoon J.-H."/>
        </authorList>
    </citation>
    <scope>NUCLEOTIDE SEQUENCE</scope>
    <source>
        <strain evidence="7">SHSM-M6</strain>
    </source>
</reference>
<dbReference type="Gene3D" id="1.10.287.470">
    <property type="entry name" value="Helix hairpin bin"/>
    <property type="match status" value="1"/>
</dbReference>
<comment type="subcellular location">
    <subcellularLocation>
        <location evidence="1">Cell inner membrane</location>
        <topology evidence="1">Lipid-anchor</topology>
    </subcellularLocation>
</comment>
<dbReference type="Gene3D" id="2.40.50.100">
    <property type="match status" value="1"/>
</dbReference>
<proteinExistence type="inferred from homology"/>
<dbReference type="Pfam" id="PF25876">
    <property type="entry name" value="HH_MFP_RND"/>
    <property type="match status" value="1"/>
</dbReference>
<dbReference type="RefSeq" id="WP_169563676.1">
    <property type="nucleotide sequence ID" value="NZ_JAAXYH010000004.1"/>
</dbReference>
<dbReference type="InterPro" id="IPR006143">
    <property type="entry name" value="RND_pump_MFP"/>
</dbReference>
<gene>
    <name evidence="7" type="ORF">HC757_07315</name>
</gene>
<dbReference type="Pfam" id="PF25917">
    <property type="entry name" value="BSH_RND"/>
    <property type="match status" value="1"/>
</dbReference>
<evidence type="ECO:0000259" key="5">
    <source>
        <dbReference type="Pfam" id="PF25944"/>
    </source>
</evidence>
<feature type="domain" description="Multidrug resistance protein MdtA-like barrel-sandwich hybrid" evidence="4">
    <location>
        <begin position="63"/>
        <end position="204"/>
    </location>
</feature>
<dbReference type="GO" id="GO:0046677">
    <property type="term" value="P:response to antibiotic"/>
    <property type="evidence" value="ECO:0007669"/>
    <property type="project" value="TreeGrafter"/>
</dbReference>
<dbReference type="Gene3D" id="2.40.30.170">
    <property type="match status" value="1"/>
</dbReference>
<evidence type="ECO:0000313" key="8">
    <source>
        <dbReference type="Proteomes" id="UP000737113"/>
    </source>
</evidence>
<evidence type="ECO:0000256" key="1">
    <source>
        <dbReference type="ARBA" id="ARBA00004519"/>
    </source>
</evidence>
<dbReference type="PANTHER" id="PTHR30158">
    <property type="entry name" value="ACRA/E-RELATED COMPONENT OF DRUG EFFLUX TRANSPORTER"/>
    <property type="match status" value="1"/>
</dbReference>
<evidence type="ECO:0000259" key="3">
    <source>
        <dbReference type="Pfam" id="PF25876"/>
    </source>
</evidence>
<dbReference type="NCBIfam" id="TIGR01730">
    <property type="entry name" value="RND_mfp"/>
    <property type="match status" value="1"/>
</dbReference>
<comment type="caution">
    <text evidence="7">The sequence shown here is derived from an EMBL/GenBank/DDBJ whole genome shotgun (WGS) entry which is preliminary data.</text>
</comment>
<sequence length="380" mass="40065">MRHVLKVASIIGLGLWVGGCKPSADQASAPGPAPMEVGTMNVVAQPQALQVELPGRSHAFLEAEVRPQVSGIITKRSFTEGGLVAQGESLYQIDPATYQAALVSAEAQKARAVAALASAKARAKRYAELVKTKAISQQDFDEAQAAYQESLASVTVADAAINTAKINLQYTQVLAPISGRIGKSSVTAGALVTANQGQALATIQQLDPINVDIVQSSAQLLSLKARLRQGKLQADDNASVELILEDGSHYGHPGKLRFSEVSVDESTGTVIIRAEFPNPEGILLPGMYVRALVNVGTDPAAILVPQKAITRNAKGQAVAMLVNEQGQVESRVVKTAEVIDHQWRVTEGMTAGETLIVEGLQKIRPGAQVTTKTLSANQAD</sequence>
<evidence type="ECO:0000313" key="7">
    <source>
        <dbReference type="EMBL" id="NMH64980.1"/>
    </source>
</evidence>
<evidence type="ECO:0000259" key="6">
    <source>
        <dbReference type="Pfam" id="PF25967"/>
    </source>
</evidence>
<dbReference type="InterPro" id="IPR058625">
    <property type="entry name" value="MdtA-like_BSH"/>
</dbReference>
<organism evidence="7 8">
    <name type="scientific">Shewanella salipaludis</name>
    <dbReference type="NCBI Taxonomy" id="2723052"/>
    <lineage>
        <taxon>Bacteria</taxon>
        <taxon>Pseudomonadati</taxon>
        <taxon>Pseudomonadota</taxon>
        <taxon>Gammaproteobacteria</taxon>
        <taxon>Alteromonadales</taxon>
        <taxon>Shewanellaceae</taxon>
        <taxon>Shewanella</taxon>
    </lineage>
</organism>
<dbReference type="AlphaFoldDB" id="A0A972G5R9"/>
<name>A0A972G5R9_9GAMM</name>
<accession>A0A972G5R9</accession>
<dbReference type="InterPro" id="IPR058626">
    <property type="entry name" value="MdtA-like_b-barrel"/>
</dbReference>
<keyword evidence="8" id="KW-1185">Reference proteome</keyword>
<feature type="domain" description="Multidrug resistance protein MdtA-like beta-barrel" evidence="5">
    <location>
        <begin position="208"/>
        <end position="297"/>
    </location>
</feature>
<dbReference type="FunFam" id="2.40.420.20:FF:000001">
    <property type="entry name" value="Efflux RND transporter periplasmic adaptor subunit"/>
    <property type="match status" value="1"/>
</dbReference>
<dbReference type="GO" id="GO:0022857">
    <property type="term" value="F:transmembrane transporter activity"/>
    <property type="evidence" value="ECO:0007669"/>
    <property type="project" value="InterPro"/>
</dbReference>
<dbReference type="GO" id="GO:0005886">
    <property type="term" value="C:plasma membrane"/>
    <property type="evidence" value="ECO:0007669"/>
    <property type="project" value="UniProtKB-SubCell"/>
</dbReference>
<feature type="domain" description="Multidrug resistance protein MdtA-like alpha-helical hairpin" evidence="3">
    <location>
        <begin position="102"/>
        <end position="171"/>
    </location>
</feature>
<dbReference type="EMBL" id="JAAXYH010000004">
    <property type="protein sequence ID" value="NMH64980.1"/>
    <property type="molecule type" value="Genomic_DNA"/>
</dbReference>
<comment type="similarity">
    <text evidence="2">Belongs to the membrane fusion protein (MFP) (TC 8.A.1) family.</text>
</comment>
<feature type="domain" description="Multidrug resistance protein MdtA-like C-terminal permuted SH3" evidence="6">
    <location>
        <begin position="301"/>
        <end position="362"/>
    </location>
</feature>